<keyword evidence="2" id="KW-0812">Transmembrane</keyword>
<dbReference type="SUPFAM" id="SSF55874">
    <property type="entry name" value="ATPase domain of HSP90 chaperone/DNA topoisomerase II/histidine kinase"/>
    <property type="match status" value="1"/>
</dbReference>
<comment type="caution">
    <text evidence="3">The sequence shown here is derived from an EMBL/GenBank/DDBJ whole genome shotgun (WGS) entry which is preliminary data.</text>
</comment>
<dbReference type="InterPro" id="IPR036890">
    <property type="entry name" value="HATPase_C_sf"/>
</dbReference>
<dbReference type="EMBL" id="PGTZ01000007">
    <property type="protein sequence ID" value="PJI93814.1"/>
    <property type="molecule type" value="Genomic_DNA"/>
</dbReference>
<keyword evidence="3" id="KW-0808">Transferase</keyword>
<feature type="transmembrane region" description="Helical" evidence="2">
    <location>
        <begin position="151"/>
        <end position="170"/>
    </location>
</feature>
<dbReference type="Proteomes" id="UP000231586">
    <property type="component" value="Unassembled WGS sequence"/>
</dbReference>
<dbReference type="RefSeq" id="WP_157803733.1">
    <property type="nucleotide sequence ID" value="NZ_PGTZ01000007.1"/>
</dbReference>
<evidence type="ECO:0000256" key="2">
    <source>
        <dbReference type="SAM" id="Phobius"/>
    </source>
</evidence>
<evidence type="ECO:0000256" key="1">
    <source>
        <dbReference type="SAM" id="MobiDB-lite"/>
    </source>
</evidence>
<protein>
    <submittedName>
        <fullName evidence="3">Signal transduction histidine kinase</fullName>
    </submittedName>
</protein>
<accession>A0A2M8WSE3</accession>
<keyword evidence="2" id="KW-1133">Transmembrane helix</keyword>
<keyword evidence="2" id="KW-0472">Membrane</keyword>
<feature type="transmembrane region" description="Helical" evidence="2">
    <location>
        <begin position="70"/>
        <end position="89"/>
    </location>
</feature>
<dbReference type="Gene3D" id="3.30.565.10">
    <property type="entry name" value="Histidine kinase-like ATPase, C-terminal domain"/>
    <property type="match status" value="1"/>
</dbReference>
<sequence>MEGPAGPRARDVAARPDGRTAPAAEPARSAPQVERAAGLAVAGSRVATLAQMAPSVVAAFDASTRPGLCAVTWAVATATSAGTIVLSVVRRRPPGRRWATVDVTVAAALLVLGLLTVSAGYRTGSWIGFQGAYSLSVACALIGVRRRGAWLTLLAVLVAARAVYLLPALGSGVGFATMAGELLTLLCLAPLAWAGTGAMYRIAQDADRAREYAAHLAREEEERRARTAIHNGTALLKLLVEQAHDDPTDSRTPSQVWVQAASELNRMRAYLAGQGRRAAGRADEPQDLATLVETVAAEFADLPLDVVPDLARGVLLDDEADDVAAALRSLLINVRQHAGAARVVLHAEQLEDEDGWAVTLHDDGRGFDPSTTRLGVGVRGLVVESLAAHAITATVDSVPGLGTTATLRSVTRSRTPTPEHAVVAPAREGRP</sequence>
<evidence type="ECO:0000313" key="4">
    <source>
        <dbReference type="Proteomes" id="UP000231586"/>
    </source>
</evidence>
<feature type="transmembrane region" description="Helical" evidence="2">
    <location>
        <begin position="101"/>
        <end position="121"/>
    </location>
</feature>
<reference evidence="3 4" key="1">
    <citation type="submission" date="2017-11" db="EMBL/GenBank/DDBJ databases">
        <title>Genomic Encyclopedia of Archaeal and Bacterial Type Strains, Phase II (KMG-II): From Individual Species to Whole Genera.</title>
        <authorList>
            <person name="Goeker M."/>
        </authorList>
    </citation>
    <scope>NUCLEOTIDE SEQUENCE [LARGE SCALE GENOMIC DNA]</scope>
    <source>
        <strain evidence="3 4">DSM 22413</strain>
    </source>
</reference>
<dbReference type="OrthoDB" id="3473644at2"/>
<keyword evidence="3" id="KW-0418">Kinase</keyword>
<dbReference type="GO" id="GO:0016301">
    <property type="term" value="F:kinase activity"/>
    <property type="evidence" value="ECO:0007669"/>
    <property type="project" value="UniProtKB-KW"/>
</dbReference>
<feature type="region of interest" description="Disordered" evidence="1">
    <location>
        <begin position="1"/>
        <end position="31"/>
    </location>
</feature>
<gene>
    <name evidence="3" type="ORF">CLV34_1289</name>
</gene>
<proteinExistence type="predicted"/>
<evidence type="ECO:0000313" key="3">
    <source>
        <dbReference type="EMBL" id="PJI93814.1"/>
    </source>
</evidence>
<keyword evidence="4" id="KW-1185">Reference proteome</keyword>
<feature type="region of interest" description="Disordered" evidence="1">
    <location>
        <begin position="411"/>
        <end position="431"/>
    </location>
</feature>
<dbReference type="AlphaFoldDB" id="A0A2M8WSE3"/>
<name>A0A2M8WSE3_9MICO</name>
<feature type="transmembrane region" description="Helical" evidence="2">
    <location>
        <begin position="182"/>
        <end position="200"/>
    </location>
</feature>
<feature type="transmembrane region" description="Helical" evidence="2">
    <location>
        <begin position="127"/>
        <end position="144"/>
    </location>
</feature>
<organism evidence="3 4">
    <name type="scientific">Luteimicrobium subarcticum</name>
    <dbReference type="NCBI Taxonomy" id="620910"/>
    <lineage>
        <taxon>Bacteria</taxon>
        <taxon>Bacillati</taxon>
        <taxon>Actinomycetota</taxon>
        <taxon>Actinomycetes</taxon>
        <taxon>Micrococcales</taxon>
        <taxon>Luteimicrobium</taxon>
    </lineage>
</organism>
<feature type="compositionally biased region" description="Basic and acidic residues" evidence="1">
    <location>
        <begin position="8"/>
        <end position="18"/>
    </location>
</feature>